<dbReference type="SUPFAM" id="SSF101941">
    <property type="entry name" value="NAC domain"/>
    <property type="match status" value="1"/>
</dbReference>
<gene>
    <name evidence="8" type="ORF">Acr_07g0014740</name>
</gene>
<evidence type="ECO:0000256" key="3">
    <source>
        <dbReference type="ARBA" id="ARBA00023163"/>
    </source>
</evidence>
<evidence type="ECO:0000256" key="1">
    <source>
        <dbReference type="ARBA" id="ARBA00023015"/>
    </source>
</evidence>
<dbReference type="OrthoDB" id="645697at2759"/>
<sequence length="584" mass="64616">MARPSLPPGFRFHPTDVELVKYYLKRKVMGKGFPFEAISELNIYKYSPWDLPDKSCLKSKDLEWYFFCPAARKYSSGARSKRSTDNGFWKSTGKDRSVLYNEQTVGSVKTLVFHTGHAPKGKRTDWLMYEYKIKEKDLADAGVPQDAYVLCKIFQKSGLGPKANAQYGAPFKEEDWDDDAEFCDQSLQSNSLPSPALPYDKFIPGSMGCAPLSMPGPSNILSSIDVVAQPGPENEDYITLWDIDKEYSSSLPDHTVNNELVENFSQVNNNVGLVGLTGLDGNGIYDNLGDLDNWRGMDEGGFNFSSNQTTEYGAMLFPGGNNEGFVELNDLDGTVKSANSRQFIPDNRYVPDNDNYMEQDCFPADSFSNVHPVSAITQLPLQPEGSNGHYDHFFAFQEMGDADSANLGFTATSGIQNLPPLEQPEEGTRQAAQDQNRGGQQRKPYSRLQRLLESIPARNALAAELFAPANERCNETIVFSPYGGSSHVKAEVTRRGGGCTKDALSENLGESPNSHSGFTLSTTGFGKEVKCGSRLRIFFGLGIVSTLVWVLLVIIISKFGRHTGILLIGKQLFDIYCKVLLMVH</sequence>
<dbReference type="Pfam" id="PF02365">
    <property type="entry name" value="NAM"/>
    <property type="match status" value="1"/>
</dbReference>
<accession>A0A7J0EXX8</accession>
<keyword evidence="2" id="KW-0238">DNA-binding</keyword>
<dbReference type="AlphaFoldDB" id="A0A7J0EXX8"/>
<reference evidence="8 9" key="1">
    <citation type="submission" date="2019-07" db="EMBL/GenBank/DDBJ databases">
        <title>De Novo Assembly of kiwifruit Actinidia rufa.</title>
        <authorList>
            <person name="Sugita-Konishi S."/>
            <person name="Sato K."/>
            <person name="Mori E."/>
            <person name="Abe Y."/>
            <person name="Kisaki G."/>
            <person name="Hamano K."/>
            <person name="Suezawa K."/>
            <person name="Otani M."/>
            <person name="Fukuda T."/>
            <person name="Manabe T."/>
            <person name="Gomi K."/>
            <person name="Tabuchi M."/>
            <person name="Akimitsu K."/>
            <person name="Kataoka I."/>
        </authorList>
    </citation>
    <scope>NUCLEOTIDE SEQUENCE [LARGE SCALE GENOMIC DNA]</scope>
    <source>
        <strain evidence="9">cv. Fuchu</strain>
    </source>
</reference>
<evidence type="ECO:0000256" key="6">
    <source>
        <dbReference type="SAM" id="Phobius"/>
    </source>
</evidence>
<keyword evidence="4" id="KW-0539">Nucleus</keyword>
<proteinExistence type="predicted"/>
<keyword evidence="1" id="KW-0805">Transcription regulation</keyword>
<dbReference type="PANTHER" id="PTHR31744:SF210">
    <property type="entry name" value="NAC DOMAIN-CONTAINING PROTEIN 86-LIKE"/>
    <property type="match status" value="1"/>
</dbReference>
<name>A0A7J0EXX8_9ERIC</name>
<evidence type="ECO:0000313" key="9">
    <source>
        <dbReference type="Proteomes" id="UP000585474"/>
    </source>
</evidence>
<feature type="domain" description="NAC" evidence="7">
    <location>
        <begin position="6"/>
        <end position="156"/>
    </location>
</feature>
<comment type="caution">
    <text evidence="8">The sequence shown here is derived from an EMBL/GenBank/DDBJ whole genome shotgun (WGS) entry which is preliminary data.</text>
</comment>
<keyword evidence="3" id="KW-0804">Transcription</keyword>
<evidence type="ECO:0000256" key="4">
    <source>
        <dbReference type="ARBA" id="ARBA00023242"/>
    </source>
</evidence>
<organism evidence="8 9">
    <name type="scientific">Actinidia rufa</name>
    <dbReference type="NCBI Taxonomy" id="165716"/>
    <lineage>
        <taxon>Eukaryota</taxon>
        <taxon>Viridiplantae</taxon>
        <taxon>Streptophyta</taxon>
        <taxon>Embryophyta</taxon>
        <taxon>Tracheophyta</taxon>
        <taxon>Spermatophyta</taxon>
        <taxon>Magnoliopsida</taxon>
        <taxon>eudicotyledons</taxon>
        <taxon>Gunneridae</taxon>
        <taxon>Pentapetalae</taxon>
        <taxon>asterids</taxon>
        <taxon>Ericales</taxon>
        <taxon>Actinidiaceae</taxon>
        <taxon>Actinidia</taxon>
    </lineage>
</organism>
<evidence type="ECO:0000256" key="2">
    <source>
        <dbReference type="ARBA" id="ARBA00023125"/>
    </source>
</evidence>
<dbReference type="InterPro" id="IPR036093">
    <property type="entry name" value="NAC_dom_sf"/>
</dbReference>
<keyword evidence="6" id="KW-1133">Transmembrane helix</keyword>
<dbReference type="Proteomes" id="UP000585474">
    <property type="component" value="Unassembled WGS sequence"/>
</dbReference>
<protein>
    <submittedName>
        <fullName evidence="8">NAC domain containing protein 103</fullName>
    </submittedName>
</protein>
<keyword evidence="6" id="KW-0472">Membrane</keyword>
<evidence type="ECO:0000256" key="5">
    <source>
        <dbReference type="SAM" id="MobiDB-lite"/>
    </source>
</evidence>
<dbReference type="GO" id="GO:0003677">
    <property type="term" value="F:DNA binding"/>
    <property type="evidence" value="ECO:0007669"/>
    <property type="project" value="UniProtKB-KW"/>
</dbReference>
<dbReference type="PROSITE" id="PS51005">
    <property type="entry name" value="NAC"/>
    <property type="match status" value="1"/>
</dbReference>
<dbReference type="InterPro" id="IPR003441">
    <property type="entry name" value="NAC-dom"/>
</dbReference>
<keyword evidence="9" id="KW-1185">Reference proteome</keyword>
<evidence type="ECO:0000259" key="7">
    <source>
        <dbReference type="PROSITE" id="PS51005"/>
    </source>
</evidence>
<keyword evidence="6" id="KW-0812">Transmembrane</keyword>
<evidence type="ECO:0000313" key="8">
    <source>
        <dbReference type="EMBL" id="GFY91278.1"/>
    </source>
</evidence>
<dbReference type="PANTHER" id="PTHR31744">
    <property type="entry name" value="PROTEIN CUP-SHAPED COTYLEDON 2-RELATED"/>
    <property type="match status" value="1"/>
</dbReference>
<feature type="region of interest" description="Disordered" evidence="5">
    <location>
        <begin position="411"/>
        <end position="444"/>
    </location>
</feature>
<dbReference type="EMBL" id="BJWL01000007">
    <property type="protein sequence ID" value="GFY91278.1"/>
    <property type="molecule type" value="Genomic_DNA"/>
</dbReference>
<dbReference type="Gene3D" id="2.170.150.80">
    <property type="entry name" value="NAC domain"/>
    <property type="match status" value="1"/>
</dbReference>
<feature type="transmembrane region" description="Helical" evidence="6">
    <location>
        <begin position="537"/>
        <end position="556"/>
    </location>
</feature>
<feature type="compositionally biased region" description="Polar residues" evidence="5">
    <location>
        <begin position="430"/>
        <end position="439"/>
    </location>
</feature>
<dbReference type="GO" id="GO:0006355">
    <property type="term" value="P:regulation of DNA-templated transcription"/>
    <property type="evidence" value="ECO:0007669"/>
    <property type="project" value="InterPro"/>
</dbReference>